<dbReference type="EMBL" id="AP010968">
    <property type="protein sequence ID" value="BAJ29338.1"/>
    <property type="molecule type" value="Genomic_DNA"/>
</dbReference>
<name>E4NDQ7_KITSK</name>
<dbReference type="eggNOG" id="ENOG5033CV2">
    <property type="taxonomic scope" value="Bacteria"/>
</dbReference>
<reference evidence="2 3" key="1">
    <citation type="journal article" date="2010" name="DNA Res.">
        <title>Genome sequence of Kitasatospora setae NBRC 14216T: an evolutionary snapshot of the family Streptomycetaceae.</title>
        <authorList>
            <person name="Ichikawa N."/>
            <person name="Oguchi A."/>
            <person name="Ikeda H."/>
            <person name="Ishikawa J."/>
            <person name="Kitani S."/>
            <person name="Watanabe Y."/>
            <person name="Nakamura S."/>
            <person name="Katano Y."/>
            <person name="Kishi E."/>
            <person name="Sasagawa M."/>
            <person name="Ankai A."/>
            <person name="Fukui S."/>
            <person name="Hashimoto Y."/>
            <person name="Kamata S."/>
            <person name="Otoguro M."/>
            <person name="Tanikawa S."/>
            <person name="Nihira T."/>
            <person name="Horinouchi S."/>
            <person name="Ohnishi Y."/>
            <person name="Hayakawa M."/>
            <person name="Kuzuyama T."/>
            <person name="Arisawa A."/>
            <person name="Nomoto F."/>
            <person name="Miura H."/>
            <person name="Takahashi Y."/>
            <person name="Fujita N."/>
        </authorList>
    </citation>
    <scope>NUCLEOTIDE SEQUENCE [LARGE SCALE GENOMIC DNA]</scope>
    <source>
        <strain evidence="3">ATCC 33774 / DSM 43861 / JCM 3304 / KCC A-0304 / NBRC 14216 / KM-6054</strain>
    </source>
</reference>
<dbReference type="PATRIC" id="fig|452652.3.peg.3535"/>
<accession>E4NDQ7</accession>
<keyword evidence="3" id="KW-1185">Reference proteome</keyword>
<evidence type="ECO:0008006" key="4">
    <source>
        <dbReference type="Google" id="ProtNLM"/>
    </source>
</evidence>
<proteinExistence type="predicted"/>
<evidence type="ECO:0000256" key="1">
    <source>
        <dbReference type="SAM" id="MobiDB-lite"/>
    </source>
</evidence>
<evidence type="ECO:0000313" key="3">
    <source>
        <dbReference type="Proteomes" id="UP000007076"/>
    </source>
</evidence>
<dbReference type="KEGG" id="ksk:KSE_35320"/>
<organism evidence="2 3">
    <name type="scientific">Kitasatospora setae (strain ATCC 33774 / DSM 43861 / JCM 3304 / KCC A-0304 / NBRC 14216 / KM-6054)</name>
    <name type="common">Streptomyces setae</name>
    <dbReference type="NCBI Taxonomy" id="452652"/>
    <lineage>
        <taxon>Bacteria</taxon>
        <taxon>Bacillati</taxon>
        <taxon>Actinomycetota</taxon>
        <taxon>Actinomycetes</taxon>
        <taxon>Kitasatosporales</taxon>
        <taxon>Streptomycetaceae</taxon>
        <taxon>Kitasatospora</taxon>
    </lineage>
</organism>
<dbReference type="STRING" id="452652.KSE_35320"/>
<sequence>MRTAQELYTTGIRDHFAPALRGLGFQGWRHSFSLPDHERWAVLGVRAVPGDGRVRYTVNLSVTDKAAWDRRSIRPDANSPTGLERWHAPIGELLPVGGEVWWEVAPGPRWLIAVEDSVAAVRGYALPELRRRLRAEDREHYLGQAELDGVNGALAAAAVARIQRAELLDGTLELHGAWSRHDPAAHAVLAGAARGFLSARDARFGAVRVLDTLGRALWEFTGEAPREDGRDDEPEGTAGNQPEAD</sequence>
<protein>
    <recommendedName>
        <fullName evidence="4">DUF4304 domain-containing protein</fullName>
    </recommendedName>
</protein>
<dbReference type="RefSeq" id="WP_014136644.1">
    <property type="nucleotide sequence ID" value="NC_016109.1"/>
</dbReference>
<gene>
    <name evidence="2" type="ordered locus">KSE_35320</name>
</gene>
<evidence type="ECO:0000313" key="2">
    <source>
        <dbReference type="EMBL" id="BAJ29338.1"/>
    </source>
</evidence>
<dbReference type="Proteomes" id="UP000007076">
    <property type="component" value="Chromosome"/>
</dbReference>
<feature type="region of interest" description="Disordered" evidence="1">
    <location>
        <begin position="221"/>
        <end position="245"/>
    </location>
</feature>
<dbReference type="AlphaFoldDB" id="E4NDQ7"/>
<dbReference type="HOGENOM" id="CLU_1208491_0_0_11"/>